<dbReference type="GO" id="GO:0006508">
    <property type="term" value="P:proteolysis"/>
    <property type="evidence" value="ECO:0007669"/>
    <property type="project" value="InterPro"/>
</dbReference>
<dbReference type="PANTHER" id="PTHR47966">
    <property type="entry name" value="BETA-SITE APP-CLEAVING ENZYME, ISOFORM A-RELATED"/>
    <property type="match status" value="1"/>
</dbReference>
<protein>
    <recommendedName>
        <fullName evidence="3">Peptidase A1 domain-containing protein</fullName>
    </recommendedName>
</protein>
<comment type="caution">
    <text evidence="4">The sequence shown here is derived from an EMBL/GenBank/DDBJ whole genome shotgun (WGS) entry which is preliminary data.</text>
</comment>
<dbReference type="Proteomes" id="UP000308267">
    <property type="component" value="Unassembled WGS sequence"/>
</dbReference>
<sequence>MKQMVNLNVVQFARSLTRGFCFSDSEPGAQHSPVAELYLGGIPFENWIGPDIHIPLHEVTGWRIRIECLRFDGRDFAAGPIVADLALSTQFIWLNRQYEAGVLQVLGPGSWEGRIYYVPCDRIASLPRLIFHIEADTVYLTPDEYILKTGHGATTRCFSSFRFASGTGHTPTILGSTFMKPFATVFDKNSLSVGMKRRE</sequence>
<evidence type="ECO:0000259" key="3">
    <source>
        <dbReference type="PROSITE" id="PS51767"/>
    </source>
</evidence>
<accession>A0A4S2M9P5</accession>
<keyword evidence="5" id="KW-1185">Reference proteome</keyword>
<dbReference type="Gene3D" id="2.40.70.10">
    <property type="entry name" value="Acid Proteases"/>
    <property type="match status" value="1"/>
</dbReference>
<dbReference type="SUPFAM" id="SSF50630">
    <property type="entry name" value="Acid proteases"/>
    <property type="match status" value="1"/>
</dbReference>
<feature type="domain" description="Peptidase A1" evidence="3">
    <location>
        <begin position="1"/>
        <end position="196"/>
    </location>
</feature>
<dbReference type="InterPro" id="IPR021109">
    <property type="entry name" value="Peptidase_aspartic_dom_sf"/>
</dbReference>
<dbReference type="OrthoDB" id="10373093at2759"/>
<dbReference type="EMBL" id="SJOL01002940">
    <property type="protein sequence ID" value="TGZ73210.1"/>
    <property type="molecule type" value="Genomic_DNA"/>
</dbReference>
<keyword evidence="2" id="KW-1015">Disulfide bond</keyword>
<dbReference type="STRING" id="147828.A0A4S2M9P5"/>
<dbReference type="InterPro" id="IPR001461">
    <property type="entry name" value="Aspartic_peptidase_A1"/>
</dbReference>
<name>A0A4S2M9P5_OPIFE</name>
<dbReference type="PROSITE" id="PS51767">
    <property type="entry name" value="PEPTIDASE_A1"/>
    <property type="match status" value="1"/>
</dbReference>
<proteinExistence type="inferred from homology"/>
<dbReference type="Pfam" id="PF00026">
    <property type="entry name" value="Asp"/>
    <property type="match status" value="1"/>
</dbReference>
<reference evidence="4 5" key="1">
    <citation type="journal article" date="2019" name="BMC Genomics">
        <title>New insights from Opisthorchis felineus genome: update on genomics of the epidemiologically important liver flukes.</title>
        <authorList>
            <person name="Ershov N.I."/>
            <person name="Mordvinov V.A."/>
            <person name="Prokhortchouk E.B."/>
            <person name="Pakharukova M.Y."/>
            <person name="Gunbin K.V."/>
            <person name="Ustyantsev K."/>
            <person name="Genaev M.A."/>
            <person name="Blinov A.G."/>
            <person name="Mazur A."/>
            <person name="Boulygina E."/>
            <person name="Tsygankova S."/>
            <person name="Khrameeva E."/>
            <person name="Chekanov N."/>
            <person name="Fan G."/>
            <person name="Xiao A."/>
            <person name="Zhang H."/>
            <person name="Xu X."/>
            <person name="Yang H."/>
            <person name="Solovyev V."/>
            <person name="Lee S.M."/>
            <person name="Liu X."/>
            <person name="Afonnikov D.A."/>
            <person name="Skryabin K.G."/>
        </authorList>
    </citation>
    <scope>NUCLEOTIDE SEQUENCE [LARGE SCALE GENOMIC DNA]</scope>
    <source>
        <strain evidence="4">AK-0245</strain>
        <tissue evidence="4">Whole organism</tissue>
    </source>
</reference>
<organism evidence="4 5">
    <name type="scientific">Opisthorchis felineus</name>
    <dbReference type="NCBI Taxonomy" id="147828"/>
    <lineage>
        <taxon>Eukaryota</taxon>
        <taxon>Metazoa</taxon>
        <taxon>Spiralia</taxon>
        <taxon>Lophotrochozoa</taxon>
        <taxon>Platyhelminthes</taxon>
        <taxon>Trematoda</taxon>
        <taxon>Digenea</taxon>
        <taxon>Opisthorchiida</taxon>
        <taxon>Opisthorchiata</taxon>
        <taxon>Opisthorchiidae</taxon>
        <taxon>Opisthorchis</taxon>
    </lineage>
</organism>
<evidence type="ECO:0000313" key="5">
    <source>
        <dbReference type="Proteomes" id="UP000308267"/>
    </source>
</evidence>
<evidence type="ECO:0000313" key="4">
    <source>
        <dbReference type="EMBL" id="TGZ73210.1"/>
    </source>
</evidence>
<evidence type="ECO:0000256" key="1">
    <source>
        <dbReference type="ARBA" id="ARBA00007447"/>
    </source>
</evidence>
<dbReference type="PANTHER" id="PTHR47966:SF51">
    <property type="entry name" value="BETA-SITE APP-CLEAVING ENZYME, ISOFORM A-RELATED"/>
    <property type="match status" value="1"/>
</dbReference>
<dbReference type="AlphaFoldDB" id="A0A4S2M9P5"/>
<evidence type="ECO:0000256" key="2">
    <source>
        <dbReference type="PIRSR" id="PIRSR601461-2"/>
    </source>
</evidence>
<dbReference type="GO" id="GO:0004190">
    <property type="term" value="F:aspartic-type endopeptidase activity"/>
    <property type="evidence" value="ECO:0007669"/>
    <property type="project" value="InterPro"/>
</dbReference>
<gene>
    <name evidence="4" type="ORF">CRM22_001655</name>
</gene>
<comment type="similarity">
    <text evidence="1">Belongs to the peptidase A1 family.</text>
</comment>
<dbReference type="InterPro" id="IPR033121">
    <property type="entry name" value="PEPTIDASE_A1"/>
</dbReference>
<feature type="disulfide bond" evidence="2">
    <location>
        <begin position="120"/>
        <end position="157"/>
    </location>
</feature>